<dbReference type="SUPFAM" id="SSF53850">
    <property type="entry name" value="Periplasmic binding protein-like II"/>
    <property type="match status" value="1"/>
</dbReference>
<dbReference type="PANTHER" id="PTHR30537">
    <property type="entry name" value="HTH-TYPE TRANSCRIPTIONAL REGULATOR"/>
    <property type="match status" value="1"/>
</dbReference>
<dbReference type="CDD" id="cd08422">
    <property type="entry name" value="PBP2_CrgA_like"/>
    <property type="match status" value="1"/>
</dbReference>
<evidence type="ECO:0000313" key="7">
    <source>
        <dbReference type="EMBL" id="SHN74078.1"/>
    </source>
</evidence>
<dbReference type="Pfam" id="PF03466">
    <property type="entry name" value="LysR_substrate"/>
    <property type="match status" value="1"/>
</dbReference>
<comment type="function">
    <text evidence="1">NodD regulates the expression of the nodABCFE genes which encode other nodulation proteins. NodD is also a negative regulator of its own expression. Binds flavonoids as inducers.</text>
</comment>
<name>A0A1M7TTR9_9BRAD</name>
<dbReference type="FunFam" id="1.10.10.10:FF:000001">
    <property type="entry name" value="LysR family transcriptional regulator"/>
    <property type="match status" value="1"/>
</dbReference>
<gene>
    <name evidence="7" type="ORF">SAMN05444170_2657</name>
</gene>
<dbReference type="AlphaFoldDB" id="A0A1M7TTR9"/>
<evidence type="ECO:0000256" key="3">
    <source>
        <dbReference type="ARBA" id="ARBA00023015"/>
    </source>
</evidence>
<dbReference type="RefSeq" id="WP_072818277.1">
    <property type="nucleotide sequence ID" value="NZ_LT670849.1"/>
</dbReference>
<dbReference type="OrthoDB" id="9813056at2"/>
<dbReference type="GO" id="GO:0043565">
    <property type="term" value="F:sequence-specific DNA binding"/>
    <property type="evidence" value="ECO:0007669"/>
    <property type="project" value="TreeGrafter"/>
</dbReference>
<dbReference type="InterPro" id="IPR036388">
    <property type="entry name" value="WH-like_DNA-bd_sf"/>
</dbReference>
<protein>
    <submittedName>
        <fullName evidence="7">DNA-binding transcriptional regulator, LysR family</fullName>
    </submittedName>
</protein>
<dbReference type="InterPro" id="IPR005119">
    <property type="entry name" value="LysR_subst-bd"/>
</dbReference>
<dbReference type="Proteomes" id="UP000184096">
    <property type="component" value="Chromosome I"/>
</dbReference>
<dbReference type="SUPFAM" id="SSF46785">
    <property type="entry name" value="Winged helix' DNA-binding domain"/>
    <property type="match status" value="1"/>
</dbReference>
<feature type="domain" description="HTH lysR-type" evidence="6">
    <location>
        <begin position="1"/>
        <end position="59"/>
    </location>
</feature>
<evidence type="ECO:0000313" key="8">
    <source>
        <dbReference type="Proteomes" id="UP000184096"/>
    </source>
</evidence>
<dbReference type="Gene3D" id="3.40.190.290">
    <property type="match status" value="1"/>
</dbReference>
<sequence length="309" mass="34341">MDQLAALATFVRVVDAGSLSGAARSLPSSLTSVSRQLSALERHFGTQFVRRTTRRLVLTDEGRMLYERARAILAELKQVETALSANREVPTGRLRISAPTLIGRMLVAPALPEFLRRYPSLSVDLQLVDRTVDMLEEDIHVALRVGYLPDSQLVARKLGDIQMIVCAAPSYLERRGTPTAPAELTGHDCLAFSATPGLSEWRFGRQARSESRIAISARLWINSLDALLLAAEEGAGIVRLPSWLVQRKLTDGSLVRILEDHEPPRSSLHLLFQSARLASPKTRVFADYLIERWRQADPFGSRGQRVLRA</sequence>
<accession>A0A1M7TTR9</accession>
<organism evidence="7 8">
    <name type="scientific">Bradyrhizobium erythrophlei</name>
    <dbReference type="NCBI Taxonomy" id="1437360"/>
    <lineage>
        <taxon>Bacteria</taxon>
        <taxon>Pseudomonadati</taxon>
        <taxon>Pseudomonadota</taxon>
        <taxon>Alphaproteobacteria</taxon>
        <taxon>Hyphomicrobiales</taxon>
        <taxon>Nitrobacteraceae</taxon>
        <taxon>Bradyrhizobium</taxon>
    </lineage>
</organism>
<dbReference type="Gene3D" id="1.10.10.10">
    <property type="entry name" value="Winged helix-like DNA-binding domain superfamily/Winged helix DNA-binding domain"/>
    <property type="match status" value="1"/>
</dbReference>
<dbReference type="InterPro" id="IPR058163">
    <property type="entry name" value="LysR-type_TF_proteobact-type"/>
</dbReference>
<proteinExistence type="inferred from homology"/>
<dbReference type="GO" id="GO:0003700">
    <property type="term" value="F:DNA-binding transcription factor activity"/>
    <property type="evidence" value="ECO:0007669"/>
    <property type="project" value="InterPro"/>
</dbReference>
<dbReference type="InterPro" id="IPR000847">
    <property type="entry name" value="LysR_HTH_N"/>
</dbReference>
<dbReference type="Pfam" id="PF00126">
    <property type="entry name" value="HTH_1"/>
    <property type="match status" value="1"/>
</dbReference>
<dbReference type="PROSITE" id="PS50931">
    <property type="entry name" value="HTH_LYSR"/>
    <property type="match status" value="1"/>
</dbReference>
<evidence type="ECO:0000256" key="2">
    <source>
        <dbReference type="ARBA" id="ARBA00009437"/>
    </source>
</evidence>
<keyword evidence="3" id="KW-0805">Transcription regulation</keyword>
<keyword evidence="4 7" id="KW-0238">DNA-binding</keyword>
<keyword evidence="5" id="KW-0804">Transcription</keyword>
<evidence type="ECO:0000256" key="1">
    <source>
        <dbReference type="ARBA" id="ARBA00003502"/>
    </source>
</evidence>
<dbReference type="InterPro" id="IPR036390">
    <property type="entry name" value="WH_DNA-bd_sf"/>
</dbReference>
<keyword evidence="8" id="KW-1185">Reference proteome</keyword>
<evidence type="ECO:0000259" key="6">
    <source>
        <dbReference type="PROSITE" id="PS50931"/>
    </source>
</evidence>
<evidence type="ECO:0000256" key="4">
    <source>
        <dbReference type="ARBA" id="ARBA00023125"/>
    </source>
</evidence>
<comment type="similarity">
    <text evidence="2">Belongs to the LysR transcriptional regulatory family.</text>
</comment>
<evidence type="ECO:0000256" key="5">
    <source>
        <dbReference type="ARBA" id="ARBA00023163"/>
    </source>
</evidence>
<reference evidence="8" key="1">
    <citation type="submission" date="2016-11" db="EMBL/GenBank/DDBJ databases">
        <authorList>
            <person name="Varghese N."/>
            <person name="Submissions S."/>
        </authorList>
    </citation>
    <scope>NUCLEOTIDE SEQUENCE [LARGE SCALE GENOMIC DNA]</scope>
    <source>
        <strain evidence="8">GAS401</strain>
    </source>
</reference>
<dbReference type="PANTHER" id="PTHR30537:SF5">
    <property type="entry name" value="HTH-TYPE TRANSCRIPTIONAL ACTIVATOR TTDR-RELATED"/>
    <property type="match status" value="1"/>
</dbReference>
<dbReference type="EMBL" id="LT670849">
    <property type="protein sequence ID" value="SHN74078.1"/>
    <property type="molecule type" value="Genomic_DNA"/>
</dbReference>
<dbReference type="GO" id="GO:0006351">
    <property type="term" value="P:DNA-templated transcription"/>
    <property type="evidence" value="ECO:0007669"/>
    <property type="project" value="TreeGrafter"/>
</dbReference>
<dbReference type="FunFam" id="3.40.190.290:FF:000001">
    <property type="entry name" value="Transcriptional regulator, LysR family"/>
    <property type="match status" value="1"/>
</dbReference>